<dbReference type="AlphaFoldDB" id="A0A4R0RVM4"/>
<dbReference type="STRING" id="92696.A0A4R0RVM4"/>
<reference evidence="9 10" key="1">
    <citation type="submission" date="2018-11" db="EMBL/GenBank/DDBJ databases">
        <title>Genome assembly of Steccherinum ochraceum LE-BIN_3174, the white-rot fungus of the Steccherinaceae family (The Residual Polyporoid clade, Polyporales, Basidiomycota).</title>
        <authorList>
            <person name="Fedorova T.V."/>
            <person name="Glazunova O.A."/>
            <person name="Landesman E.O."/>
            <person name="Moiseenko K.V."/>
            <person name="Psurtseva N.V."/>
            <person name="Savinova O.S."/>
            <person name="Shakhova N.V."/>
            <person name="Tyazhelova T.V."/>
            <person name="Vasina D.V."/>
        </authorList>
    </citation>
    <scope>NUCLEOTIDE SEQUENCE [LARGE SCALE GENOMIC DNA]</scope>
    <source>
        <strain evidence="9 10">LE-BIN_3174</strain>
    </source>
</reference>
<evidence type="ECO:0000256" key="5">
    <source>
        <dbReference type="ARBA" id="ARBA00023242"/>
    </source>
</evidence>
<dbReference type="PANTHER" id="PTHR28538">
    <property type="entry name" value="INTEGRAL INNER NUCLEAR MEMBRANE PROTEIN IMA1"/>
    <property type="match status" value="1"/>
</dbReference>
<dbReference type="GO" id="GO:0005637">
    <property type="term" value="C:nuclear inner membrane"/>
    <property type="evidence" value="ECO:0007669"/>
    <property type="project" value="UniProtKB-SubCell"/>
</dbReference>
<evidence type="ECO:0000256" key="1">
    <source>
        <dbReference type="ARBA" id="ARBA00004473"/>
    </source>
</evidence>
<dbReference type="GO" id="GO:0034992">
    <property type="term" value="C:microtubule organizing center attachment site"/>
    <property type="evidence" value="ECO:0007669"/>
    <property type="project" value="TreeGrafter"/>
</dbReference>
<accession>A0A4R0RVM4</accession>
<name>A0A4R0RVM4_9APHY</name>
<dbReference type="Pfam" id="PF09779">
    <property type="entry name" value="Ima1_N"/>
    <property type="match status" value="1"/>
</dbReference>
<proteinExistence type="predicted"/>
<feature type="transmembrane region" description="Helical" evidence="7">
    <location>
        <begin position="212"/>
        <end position="232"/>
    </location>
</feature>
<protein>
    <recommendedName>
        <fullName evidence="8">Ima1 N-terminal domain-containing protein</fullName>
    </recommendedName>
</protein>
<feature type="compositionally biased region" description="Low complexity" evidence="6">
    <location>
        <begin position="290"/>
        <end position="320"/>
    </location>
</feature>
<dbReference type="EMBL" id="RWJN01000031">
    <property type="protein sequence ID" value="TCD69899.1"/>
    <property type="molecule type" value="Genomic_DNA"/>
</dbReference>
<gene>
    <name evidence="9" type="ORF">EIP91_005723</name>
</gene>
<keyword evidence="2 7" id="KW-0812">Transmembrane</keyword>
<feature type="transmembrane region" description="Helical" evidence="7">
    <location>
        <begin position="169"/>
        <end position="187"/>
    </location>
</feature>
<comment type="caution">
    <text evidence="9">The sequence shown here is derived from an EMBL/GenBank/DDBJ whole genome shotgun (WGS) entry which is preliminary data.</text>
</comment>
<evidence type="ECO:0000313" key="10">
    <source>
        <dbReference type="Proteomes" id="UP000292702"/>
    </source>
</evidence>
<keyword evidence="3 7" id="KW-1133">Transmembrane helix</keyword>
<dbReference type="GO" id="GO:0071765">
    <property type="term" value="P:nuclear inner membrane organization"/>
    <property type="evidence" value="ECO:0007669"/>
    <property type="project" value="InterPro"/>
</dbReference>
<sequence length="485" mass="54278">MHDENLNARSFAKRASPRKDRLPSTFSNTLFCHTCQTNQMLASNILSNYLPSANHPEFENKLQSYDAYRESVELRYPQVCSNCLPAVEEEIRRRDTMARVNALGGILKKSKGKGKQRAGDVTQAQRDRLERSLVWWRLRGVLWVVTLVGTVLVYAAAALNYRLTRIPSFLGAPSLCWTICSILWAAWDPTYATKRRDELQGRQIRQVGKRQYNLLQTFAWLSRLITSILFTLSHYQPSHDCVRLHDSSSLIPRIYCFALLFLEVFVAISSVVVLQIRRTPTLHLIDTASRRPSSTPSLPSSRAGTPALDPSSALSSLSLSHQTNPTSPLSNPIFGLPSFSTNSNAPDSSSNTDILQYPIDDDYDDDHERDPNAMDWSPTVPSPAKTAQQERLRRDNNGFIMRPPKFYAPEEPTGLENLFETTIRLADGGDEPMDVGAKSRPSAKVPARSKSLLGRVVVVTAILCGLAAAGAALWLRRDVWIRLIV</sequence>
<evidence type="ECO:0000256" key="6">
    <source>
        <dbReference type="SAM" id="MobiDB-lite"/>
    </source>
</evidence>
<feature type="region of interest" description="Disordered" evidence="6">
    <location>
        <begin position="287"/>
        <end position="403"/>
    </location>
</feature>
<evidence type="ECO:0000256" key="7">
    <source>
        <dbReference type="SAM" id="Phobius"/>
    </source>
</evidence>
<feature type="transmembrane region" description="Helical" evidence="7">
    <location>
        <begin position="136"/>
        <end position="157"/>
    </location>
</feature>
<feature type="domain" description="Ima1 N-terminal" evidence="8">
    <location>
        <begin position="1"/>
        <end position="87"/>
    </location>
</feature>
<feature type="transmembrane region" description="Helical" evidence="7">
    <location>
        <begin position="452"/>
        <end position="475"/>
    </location>
</feature>
<dbReference type="InterPro" id="IPR018617">
    <property type="entry name" value="Ima1_N"/>
</dbReference>
<feature type="compositionally biased region" description="Polar residues" evidence="6">
    <location>
        <begin position="338"/>
        <end position="354"/>
    </location>
</feature>
<evidence type="ECO:0000313" key="9">
    <source>
        <dbReference type="EMBL" id="TCD69899.1"/>
    </source>
</evidence>
<evidence type="ECO:0000256" key="4">
    <source>
        <dbReference type="ARBA" id="ARBA00023136"/>
    </source>
</evidence>
<evidence type="ECO:0000256" key="2">
    <source>
        <dbReference type="ARBA" id="ARBA00022692"/>
    </source>
</evidence>
<dbReference type="PANTHER" id="PTHR28538:SF1">
    <property type="entry name" value="INTEGRAL INNER NUCLEAR MEMBRANE PROTEIN IMA1"/>
    <property type="match status" value="1"/>
</dbReference>
<evidence type="ECO:0000259" key="8">
    <source>
        <dbReference type="Pfam" id="PF09779"/>
    </source>
</evidence>
<dbReference type="InterPro" id="IPR042321">
    <property type="entry name" value="Ima1"/>
</dbReference>
<dbReference type="Proteomes" id="UP000292702">
    <property type="component" value="Unassembled WGS sequence"/>
</dbReference>
<comment type="subcellular location">
    <subcellularLocation>
        <location evidence="1">Nucleus inner membrane</location>
        <topology evidence="1">Multi-pass membrane protein</topology>
    </subcellularLocation>
</comment>
<evidence type="ECO:0000256" key="3">
    <source>
        <dbReference type="ARBA" id="ARBA00022989"/>
    </source>
</evidence>
<keyword evidence="5" id="KW-0539">Nucleus</keyword>
<feature type="transmembrane region" description="Helical" evidence="7">
    <location>
        <begin position="252"/>
        <end position="274"/>
    </location>
</feature>
<dbReference type="GO" id="GO:0034506">
    <property type="term" value="C:chromosome, centromeric core domain"/>
    <property type="evidence" value="ECO:0007669"/>
    <property type="project" value="TreeGrafter"/>
</dbReference>
<feature type="compositionally biased region" description="Polar residues" evidence="6">
    <location>
        <begin position="321"/>
        <end position="330"/>
    </location>
</feature>
<organism evidence="9 10">
    <name type="scientific">Steccherinum ochraceum</name>
    <dbReference type="NCBI Taxonomy" id="92696"/>
    <lineage>
        <taxon>Eukaryota</taxon>
        <taxon>Fungi</taxon>
        <taxon>Dikarya</taxon>
        <taxon>Basidiomycota</taxon>
        <taxon>Agaricomycotina</taxon>
        <taxon>Agaricomycetes</taxon>
        <taxon>Polyporales</taxon>
        <taxon>Steccherinaceae</taxon>
        <taxon>Steccherinum</taxon>
    </lineage>
</organism>
<feature type="region of interest" description="Disordered" evidence="6">
    <location>
        <begin position="1"/>
        <end position="21"/>
    </location>
</feature>
<dbReference type="GO" id="GO:0044732">
    <property type="term" value="C:mitotic spindle pole body"/>
    <property type="evidence" value="ECO:0007669"/>
    <property type="project" value="TreeGrafter"/>
</dbReference>
<keyword evidence="10" id="KW-1185">Reference proteome</keyword>
<dbReference type="OrthoDB" id="5966927at2759"/>
<keyword evidence="4 7" id="KW-0472">Membrane</keyword>